<evidence type="ECO:0000313" key="3">
    <source>
        <dbReference type="WBParaSite" id="SSLN_0000563601-mRNA-1"/>
    </source>
</evidence>
<keyword evidence="2" id="KW-1185">Reference proteome</keyword>
<dbReference type="AlphaFoldDB" id="A0A183SMK9"/>
<organism evidence="3">
    <name type="scientific">Schistocephalus solidus</name>
    <name type="common">Tapeworm</name>
    <dbReference type="NCBI Taxonomy" id="70667"/>
    <lineage>
        <taxon>Eukaryota</taxon>
        <taxon>Metazoa</taxon>
        <taxon>Spiralia</taxon>
        <taxon>Lophotrochozoa</taxon>
        <taxon>Platyhelminthes</taxon>
        <taxon>Cestoda</taxon>
        <taxon>Eucestoda</taxon>
        <taxon>Diphyllobothriidea</taxon>
        <taxon>Diphyllobothriidae</taxon>
        <taxon>Schistocephalus</taxon>
    </lineage>
</organism>
<evidence type="ECO:0000313" key="1">
    <source>
        <dbReference type="EMBL" id="VDL91842.1"/>
    </source>
</evidence>
<sequence>MQLNLYATFLDFKKTLDMTNREGLWTSIHKFDCSKRRNLILHQLPYGMMACVTDNAAVSDAFAVNNEVKHGCVLETSLLSVMFSALLLNAYCDERPGIRIP</sequence>
<reference evidence="3" key="1">
    <citation type="submission" date="2016-06" db="UniProtKB">
        <authorList>
            <consortium name="WormBaseParasite"/>
        </authorList>
    </citation>
    <scope>IDENTIFICATION</scope>
</reference>
<dbReference type="EMBL" id="UYSU01033257">
    <property type="protein sequence ID" value="VDL91842.1"/>
    <property type="molecule type" value="Genomic_DNA"/>
</dbReference>
<accession>A0A183SMK9</accession>
<proteinExistence type="predicted"/>
<gene>
    <name evidence="1" type="ORF">SSLN_LOCUS5457</name>
</gene>
<dbReference type="Proteomes" id="UP000275846">
    <property type="component" value="Unassembled WGS sequence"/>
</dbReference>
<dbReference type="OrthoDB" id="10070415at2759"/>
<reference evidence="1 2" key="2">
    <citation type="submission" date="2018-11" db="EMBL/GenBank/DDBJ databases">
        <authorList>
            <consortium name="Pathogen Informatics"/>
        </authorList>
    </citation>
    <scope>NUCLEOTIDE SEQUENCE [LARGE SCALE GENOMIC DNA]</scope>
    <source>
        <strain evidence="1 2">NST_G2</strain>
    </source>
</reference>
<protein>
    <submittedName>
        <fullName evidence="1 3">Uncharacterized protein</fullName>
    </submittedName>
</protein>
<name>A0A183SMK9_SCHSO</name>
<evidence type="ECO:0000313" key="2">
    <source>
        <dbReference type="Proteomes" id="UP000275846"/>
    </source>
</evidence>
<dbReference type="WBParaSite" id="SSLN_0000563601-mRNA-1">
    <property type="protein sequence ID" value="SSLN_0000563601-mRNA-1"/>
    <property type="gene ID" value="SSLN_0000563601"/>
</dbReference>